<dbReference type="Proteomes" id="UP001230504">
    <property type="component" value="Unassembled WGS sequence"/>
</dbReference>
<feature type="signal peptide" evidence="1">
    <location>
        <begin position="1"/>
        <end position="15"/>
    </location>
</feature>
<accession>A0AAD8QAG6</accession>
<reference evidence="2" key="1">
    <citation type="submission" date="2021-06" db="EMBL/GenBank/DDBJ databases">
        <title>Comparative genomics, transcriptomics and evolutionary studies reveal genomic signatures of adaptation to plant cell wall in hemibiotrophic fungi.</title>
        <authorList>
            <consortium name="DOE Joint Genome Institute"/>
            <person name="Baroncelli R."/>
            <person name="Diaz J.F."/>
            <person name="Benocci T."/>
            <person name="Peng M."/>
            <person name="Battaglia E."/>
            <person name="Haridas S."/>
            <person name="Andreopoulos W."/>
            <person name="Labutti K."/>
            <person name="Pangilinan J."/>
            <person name="Floch G.L."/>
            <person name="Makela M.R."/>
            <person name="Henrissat B."/>
            <person name="Grigoriev I.V."/>
            <person name="Crouch J.A."/>
            <person name="De Vries R.P."/>
            <person name="Sukno S.A."/>
            <person name="Thon M.R."/>
        </authorList>
    </citation>
    <scope>NUCLEOTIDE SEQUENCE</scope>
    <source>
        <strain evidence="2">CBS 125086</strain>
    </source>
</reference>
<evidence type="ECO:0008006" key="4">
    <source>
        <dbReference type="Google" id="ProtNLM"/>
    </source>
</evidence>
<protein>
    <recommendedName>
        <fullName evidence="4">Secreted protein</fullName>
    </recommendedName>
</protein>
<keyword evidence="1" id="KW-0732">Signal</keyword>
<dbReference type="PROSITE" id="PS51257">
    <property type="entry name" value="PROKAR_LIPOPROTEIN"/>
    <property type="match status" value="1"/>
</dbReference>
<evidence type="ECO:0000313" key="3">
    <source>
        <dbReference type="Proteomes" id="UP001230504"/>
    </source>
</evidence>
<dbReference type="GeneID" id="85440868"/>
<sequence>MRTVLLLVFCSSVVACLCLAIIAAADIVVANVSYMTAGGIHLFSSHFLSRTAVTVKAYKGRCMGSLLRFFSLSHTNNLGNPLLAVGAAQG</sequence>
<dbReference type="RefSeq" id="XP_060419718.1">
    <property type="nucleotide sequence ID" value="XM_060556628.1"/>
</dbReference>
<feature type="chain" id="PRO_5042019539" description="Secreted protein" evidence="1">
    <location>
        <begin position="16"/>
        <end position="90"/>
    </location>
</feature>
<organism evidence="2 3">
    <name type="scientific">Colletotrichum navitas</name>
    <dbReference type="NCBI Taxonomy" id="681940"/>
    <lineage>
        <taxon>Eukaryota</taxon>
        <taxon>Fungi</taxon>
        <taxon>Dikarya</taxon>
        <taxon>Ascomycota</taxon>
        <taxon>Pezizomycotina</taxon>
        <taxon>Sordariomycetes</taxon>
        <taxon>Hypocreomycetidae</taxon>
        <taxon>Glomerellales</taxon>
        <taxon>Glomerellaceae</taxon>
        <taxon>Colletotrichum</taxon>
        <taxon>Colletotrichum graminicola species complex</taxon>
    </lineage>
</organism>
<gene>
    <name evidence="2" type="ORF">LY79DRAFT_536788</name>
</gene>
<comment type="caution">
    <text evidence="2">The sequence shown here is derived from an EMBL/GenBank/DDBJ whole genome shotgun (WGS) entry which is preliminary data.</text>
</comment>
<name>A0AAD8QAG6_9PEZI</name>
<dbReference type="AlphaFoldDB" id="A0AAD8QAG6"/>
<keyword evidence="3" id="KW-1185">Reference proteome</keyword>
<proteinExistence type="predicted"/>
<dbReference type="EMBL" id="JAHLJV010000003">
    <property type="protein sequence ID" value="KAK1599056.1"/>
    <property type="molecule type" value="Genomic_DNA"/>
</dbReference>
<evidence type="ECO:0000313" key="2">
    <source>
        <dbReference type="EMBL" id="KAK1599056.1"/>
    </source>
</evidence>
<evidence type="ECO:0000256" key="1">
    <source>
        <dbReference type="SAM" id="SignalP"/>
    </source>
</evidence>